<dbReference type="VEuPathDB" id="FungiDB:PV09_04948"/>
<dbReference type="RefSeq" id="XP_016214009.1">
    <property type="nucleotide sequence ID" value="XM_016358391.1"/>
</dbReference>
<dbReference type="HOGENOM" id="CLU_826911_0_0_1"/>
<sequence length="336" mass="39202">MAQRIVRSGQPLRLAKDAFASAPRCHYESRRLFSAYQRLGVSKNNPRTQQRPSRPSLSTAQSMQMQNLRKEDLPDELGMMRITYILPPGPSLLLNPRLRSSQLYEFGKQYVQEILQTLVSKYTFWRETPIRSRPKHLKKSWMLFRPPRISLETFSHKRIVKDLHKRSYQAIQTAVETGNFAGIRETCGTSLQEHYARMVRNYNLKKEVLKWDVKYKRVRILSRKFGQTPMQFQNLPLGVQQVVARITSEQTLTPGQIVGKTKEGAQDVQWGEPRTRTLTEHVIMSRKYLAGRFEPWKIFGFRSPKGTQEELDQWREQQMRLPGMPSQPRSTPEAAT</sequence>
<feature type="region of interest" description="Disordered" evidence="1">
    <location>
        <begin position="39"/>
        <end position="66"/>
    </location>
</feature>
<evidence type="ECO:0000256" key="1">
    <source>
        <dbReference type="SAM" id="MobiDB-lite"/>
    </source>
</evidence>
<organism evidence="2 3">
    <name type="scientific">Verruconis gallopava</name>
    <dbReference type="NCBI Taxonomy" id="253628"/>
    <lineage>
        <taxon>Eukaryota</taxon>
        <taxon>Fungi</taxon>
        <taxon>Dikarya</taxon>
        <taxon>Ascomycota</taxon>
        <taxon>Pezizomycotina</taxon>
        <taxon>Dothideomycetes</taxon>
        <taxon>Pleosporomycetidae</taxon>
        <taxon>Venturiales</taxon>
        <taxon>Sympoventuriaceae</taxon>
        <taxon>Verruconis</taxon>
    </lineage>
</organism>
<evidence type="ECO:0000313" key="2">
    <source>
        <dbReference type="EMBL" id="KIW04140.1"/>
    </source>
</evidence>
<dbReference type="STRING" id="253628.A0A0D2ACA3"/>
<protein>
    <submittedName>
        <fullName evidence="2">Uncharacterized protein</fullName>
    </submittedName>
</protein>
<dbReference type="AlphaFoldDB" id="A0A0D2ACA3"/>
<dbReference type="EMBL" id="KN847542">
    <property type="protein sequence ID" value="KIW04140.1"/>
    <property type="molecule type" value="Genomic_DNA"/>
</dbReference>
<proteinExistence type="predicted"/>
<dbReference type="Gene3D" id="3.10.450.240">
    <property type="match status" value="1"/>
</dbReference>
<feature type="compositionally biased region" description="Polar residues" evidence="1">
    <location>
        <begin position="42"/>
        <end position="66"/>
    </location>
</feature>
<dbReference type="OrthoDB" id="19619at2759"/>
<reference evidence="2 3" key="1">
    <citation type="submission" date="2015-01" db="EMBL/GenBank/DDBJ databases">
        <title>The Genome Sequence of Ochroconis gallopava CBS43764.</title>
        <authorList>
            <consortium name="The Broad Institute Genomics Platform"/>
            <person name="Cuomo C."/>
            <person name="de Hoog S."/>
            <person name="Gorbushina A."/>
            <person name="Stielow B."/>
            <person name="Teixiera M."/>
            <person name="Abouelleil A."/>
            <person name="Chapman S.B."/>
            <person name="Priest M."/>
            <person name="Young S.K."/>
            <person name="Wortman J."/>
            <person name="Nusbaum C."/>
            <person name="Birren B."/>
        </authorList>
    </citation>
    <scope>NUCLEOTIDE SEQUENCE [LARGE SCALE GENOMIC DNA]</scope>
    <source>
        <strain evidence="2 3">CBS 43764</strain>
    </source>
</reference>
<gene>
    <name evidence="2" type="ORF">PV09_04948</name>
</gene>
<keyword evidence="3" id="KW-1185">Reference proteome</keyword>
<dbReference type="InParanoid" id="A0A0D2ACA3"/>
<name>A0A0D2ACA3_9PEZI</name>
<accession>A0A0D2ACA3</accession>
<dbReference type="GeneID" id="27312921"/>
<feature type="region of interest" description="Disordered" evidence="1">
    <location>
        <begin position="307"/>
        <end position="336"/>
    </location>
</feature>
<dbReference type="Proteomes" id="UP000053259">
    <property type="component" value="Unassembled WGS sequence"/>
</dbReference>
<evidence type="ECO:0000313" key="3">
    <source>
        <dbReference type="Proteomes" id="UP000053259"/>
    </source>
</evidence>